<comment type="similarity">
    <text evidence="1">Belongs to the fructosamine kinase family.</text>
</comment>
<evidence type="ECO:0000256" key="1">
    <source>
        <dbReference type="PIRNR" id="PIRNR006221"/>
    </source>
</evidence>
<dbReference type="InterPro" id="IPR011009">
    <property type="entry name" value="Kinase-like_dom_sf"/>
</dbReference>
<protein>
    <submittedName>
        <fullName evidence="3">Fructosamine kinase family protein</fullName>
    </submittedName>
</protein>
<dbReference type="GO" id="GO:0016301">
    <property type="term" value="F:kinase activity"/>
    <property type="evidence" value="ECO:0007669"/>
    <property type="project" value="UniProtKB-KW"/>
</dbReference>
<gene>
    <name evidence="3" type="ORF">JQN70_12300</name>
</gene>
<dbReference type="Gene3D" id="1.20.1270.240">
    <property type="match status" value="1"/>
</dbReference>
<feature type="region of interest" description="Disordered" evidence="2">
    <location>
        <begin position="20"/>
        <end position="43"/>
    </location>
</feature>
<dbReference type="Gene3D" id="1.10.510.10">
    <property type="entry name" value="Transferase(Phosphotransferase) domain 1"/>
    <property type="match status" value="1"/>
</dbReference>
<evidence type="ECO:0000256" key="2">
    <source>
        <dbReference type="SAM" id="MobiDB-lite"/>
    </source>
</evidence>
<organism evidence="3 4">
    <name type="scientific">Phycicoccus sonneratiae</name>
    <dbReference type="NCBI Taxonomy" id="2807628"/>
    <lineage>
        <taxon>Bacteria</taxon>
        <taxon>Bacillati</taxon>
        <taxon>Actinomycetota</taxon>
        <taxon>Actinomycetes</taxon>
        <taxon>Micrococcales</taxon>
        <taxon>Intrasporangiaceae</taxon>
        <taxon>Phycicoccus</taxon>
    </lineage>
</organism>
<accession>A0ABS2CMR5</accession>
<dbReference type="Gene3D" id="3.30.200.20">
    <property type="entry name" value="Phosphorylase Kinase, domain 1"/>
    <property type="match status" value="1"/>
</dbReference>
<keyword evidence="4" id="KW-1185">Reference proteome</keyword>
<sequence length="287" mass="30334">MGSSEVTRCSVPTVARARDLVPGTGGGCDDGPVPRRYRKSSPSAPPGYFHWEARGLRWLSDAGGALVAEVLDVGEDYLELPLLEAAPPTAAHAEQLGRGLAAVHAAGAEAFGAGPDGWDGDGWLGPVSELLPLRLGTWGTWGSFAAEARVRPLARLGHERGVFDDEGLALLERLADTLATGTLDTDDGPSRLHGDLWSGNVVWTRDGAVLIDPAAHGGHREADLAMLLLFGAPELDRVLAAYDEAAPLADGWRDRVLLHQVHPLLVHAVLFGGSYVRQALDAAARYA</sequence>
<comment type="caution">
    <text evidence="3">The sequence shown here is derived from an EMBL/GenBank/DDBJ whole genome shotgun (WGS) entry which is preliminary data.</text>
</comment>
<dbReference type="Proteomes" id="UP001430172">
    <property type="component" value="Unassembled WGS sequence"/>
</dbReference>
<dbReference type="EMBL" id="JAFDVD010000013">
    <property type="protein sequence ID" value="MBM6401174.1"/>
    <property type="molecule type" value="Genomic_DNA"/>
</dbReference>
<evidence type="ECO:0000313" key="3">
    <source>
        <dbReference type="EMBL" id="MBM6401174.1"/>
    </source>
</evidence>
<reference evidence="3" key="1">
    <citation type="submission" date="2021-02" db="EMBL/GenBank/DDBJ databases">
        <title>Phycicoccus sp. MQZ13P-5T, whole genome shotgun sequence.</title>
        <authorList>
            <person name="Tuo L."/>
        </authorList>
    </citation>
    <scope>NUCLEOTIDE SEQUENCE</scope>
    <source>
        <strain evidence="3">MQZ13P-5</strain>
    </source>
</reference>
<dbReference type="PIRSF" id="PIRSF006221">
    <property type="entry name" value="Ketosamine-3-kinase"/>
    <property type="match status" value="1"/>
</dbReference>
<proteinExistence type="inferred from homology"/>
<keyword evidence="1" id="KW-0808">Transferase</keyword>
<dbReference type="PANTHER" id="PTHR12149">
    <property type="entry name" value="FRUCTOSAMINE 3 KINASE-RELATED PROTEIN"/>
    <property type="match status" value="1"/>
</dbReference>
<keyword evidence="1 3" id="KW-0418">Kinase</keyword>
<dbReference type="InterPro" id="IPR016477">
    <property type="entry name" value="Fructo-/Ketosamine-3-kinase"/>
</dbReference>
<dbReference type="PANTHER" id="PTHR12149:SF8">
    <property type="entry name" value="PROTEIN-RIBULOSAMINE 3-KINASE"/>
    <property type="match status" value="1"/>
</dbReference>
<evidence type="ECO:0000313" key="4">
    <source>
        <dbReference type="Proteomes" id="UP001430172"/>
    </source>
</evidence>
<dbReference type="SUPFAM" id="SSF56112">
    <property type="entry name" value="Protein kinase-like (PK-like)"/>
    <property type="match status" value="1"/>
</dbReference>
<dbReference type="Pfam" id="PF03881">
    <property type="entry name" value="Fructosamin_kin"/>
    <property type="match status" value="1"/>
</dbReference>
<name>A0ABS2CMR5_9MICO</name>